<protein>
    <recommendedName>
        <fullName evidence="4">Peptidylprolyl isomerase</fullName>
    </recommendedName>
</protein>
<reference evidence="3" key="1">
    <citation type="submission" date="2014-10" db="EMBL/GenBank/DDBJ databases">
        <title>Genome sequencing of Vitellibacter sp. D-24.</title>
        <authorList>
            <person name="Thevarajoo S."/>
            <person name="Selvaratnam C."/>
            <person name="Goh K.M."/>
            <person name="Chong C.S."/>
        </authorList>
    </citation>
    <scope>NUCLEOTIDE SEQUENCE [LARGE SCALE GENOMIC DNA]</scope>
    <source>
        <strain evidence="3">D-24</strain>
    </source>
</reference>
<dbReference type="PATRIC" id="fig|1548749.3.peg.1545"/>
<name>A0A137RJ98_9FLAO</name>
<proteinExistence type="predicted"/>
<dbReference type="AlphaFoldDB" id="A0A137RJ98"/>
<gene>
    <name evidence="2" type="ORF">LS48_07310</name>
</gene>
<accession>A0A137RJ98</accession>
<keyword evidence="3" id="KW-1185">Reference proteome</keyword>
<evidence type="ECO:0000313" key="3">
    <source>
        <dbReference type="Proteomes" id="UP000070138"/>
    </source>
</evidence>
<keyword evidence="1" id="KW-0732">Signal</keyword>
<organism evidence="2 3">
    <name type="scientific">Aequorivita aquimaris</name>
    <dbReference type="NCBI Taxonomy" id="1548749"/>
    <lineage>
        <taxon>Bacteria</taxon>
        <taxon>Pseudomonadati</taxon>
        <taxon>Bacteroidota</taxon>
        <taxon>Flavobacteriia</taxon>
        <taxon>Flavobacteriales</taxon>
        <taxon>Flavobacteriaceae</taxon>
        <taxon>Aequorivita</taxon>
    </lineage>
</organism>
<dbReference type="Proteomes" id="UP000070138">
    <property type="component" value="Unassembled WGS sequence"/>
</dbReference>
<comment type="caution">
    <text evidence="2">The sequence shown here is derived from an EMBL/GenBank/DDBJ whole genome shotgun (WGS) entry which is preliminary data.</text>
</comment>
<evidence type="ECO:0008006" key="4">
    <source>
        <dbReference type="Google" id="ProtNLM"/>
    </source>
</evidence>
<dbReference type="EMBL" id="JRWG01000003">
    <property type="protein sequence ID" value="KXO00257.1"/>
    <property type="molecule type" value="Genomic_DNA"/>
</dbReference>
<evidence type="ECO:0000313" key="2">
    <source>
        <dbReference type="EMBL" id="KXO00257.1"/>
    </source>
</evidence>
<dbReference type="RefSeq" id="WP_062621472.1">
    <property type="nucleotide sequence ID" value="NZ_JRWG01000003.1"/>
</dbReference>
<feature type="chain" id="PRO_5007479785" description="Peptidylprolyl isomerase" evidence="1">
    <location>
        <begin position="19"/>
        <end position="121"/>
    </location>
</feature>
<evidence type="ECO:0000256" key="1">
    <source>
        <dbReference type="SAM" id="SignalP"/>
    </source>
</evidence>
<feature type="signal peptide" evidence="1">
    <location>
        <begin position="1"/>
        <end position="18"/>
    </location>
</feature>
<dbReference type="OrthoDB" id="1453593at2"/>
<dbReference type="STRING" id="1548749.LS48_07310"/>
<reference evidence="2 3" key="2">
    <citation type="journal article" date="2016" name="Int. J. Syst. Evol. Microbiol.">
        <title>Vitellibacter aquimaris sp. nov., a marine bacterium isolated from seawater.</title>
        <authorList>
            <person name="Thevarajoo S."/>
            <person name="Selvaratnam C."/>
            <person name="Goh K.M."/>
            <person name="Hong K.W."/>
            <person name="Chan X.Y."/>
            <person name="Chan K.G."/>
            <person name="Chong C.S."/>
        </authorList>
    </citation>
    <scope>NUCLEOTIDE SEQUENCE [LARGE SCALE GENOMIC DNA]</scope>
    <source>
        <strain evidence="2 3">D-24</strain>
    </source>
</reference>
<sequence>MKKIASILILLLSISAFSQDPVFQKSNPKAEERAIEITNSYDLQLSLTEKQELLFQQKVAEFLIRRYKIESEFSGKEKLDLLYNLQREETAEMNDILTRPQMDVYKQVKPTIQPLETVEKE</sequence>